<feature type="region of interest" description="Disordered" evidence="1">
    <location>
        <begin position="41"/>
        <end position="79"/>
    </location>
</feature>
<dbReference type="OrthoDB" id="6284695at2759"/>
<keyword evidence="3" id="KW-1185">Reference proteome</keyword>
<evidence type="ECO:0000313" key="2">
    <source>
        <dbReference type="EMBL" id="VDK23939.1"/>
    </source>
</evidence>
<evidence type="ECO:0000313" key="4">
    <source>
        <dbReference type="WBParaSite" id="TASK_0000192101-mRNA-1"/>
    </source>
</evidence>
<evidence type="ECO:0000313" key="3">
    <source>
        <dbReference type="Proteomes" id="UP000282613"/>
    </source>
</evidence>
<reference evidence="2 3" key="2">
    <citation type="submission" date="2018-11" db="EMBL/GenBank/DDBJ databases">
        <authorList>
            <consortium name="Pathogen Informatics"/>
        </authorList>
    </citation>
    <scope>NUCLEOTIDE SEQUENCE [LARGE SCALE GENOMIC DNA]</scope>
</reference>
<protein>
    <submittedName>
        <fullName evidence="2 4">Uncharacterized protein</fullName>
    </submittedName>
</protein>
<name>A0A0R3VWX7_TAEAS</name>
<organism evidence="4">
    <name type="scientific">Taenia asiatica</name>
    <name type="common">Asian tapeworm</name>
    <dbReference type="NCBI Taxonomy" id="60517"/>
    <lineage>
        <taxon>Eukaryota</taxon>
        <taxon>Metazoa</taxon>
        <taxon>Spiralia</taxon>
        <taxon>Lophotrochozoa</taxon>
        <taxon>Platyhelminthes</taxon>
        <taxon>Cestoda</taxon>
        <taxon>Eucestoda</taxon>
        <taxon>Cyclophyllidea</taxon>
        <taxon>Taeniidae</taxon>
        <taxon>Taenia</taxon>
    </lineage>
</organism>
<dbReference type="STRING" id="60517.A0A0R3VWX7"/>
<accession>A0A0R3VWX7</accession>
<gene>
    <name evidence="2" type="ORF">TASK_LOCUS1922</name>
</gene>
<dbReference type="Proteomes" id="UP000282613">
    <property type="component" value="Unassembled WGS sequence"/>
</dbReference>
<dbReference type="AlphaFoldDB" id="A0A0R3VWX7"/>
<sequence length="219" mass="23189">MGLVSAYADVEVTVRHVSLQIGGEKKEEGISAIGTRVMSARNSSSFLQPPSPVGVAGTGTSSTVGGQMQGSQQAEQSSSGVVRLHSVVARPSYVGTASTSNIFRSLSTIHRSTSLLPASLLDLSVASTAGLQVRCPFASRLASRSLVFRPSRSPSTSSLNRSLAVEGGAGLRSSECLLEAWELCSVGWEARGSLNRLQDLSVRKSVTMLWYETWVRDVT</sequence>
<feature type="compositionally biased region" description="Low complexity" evidence="1">
    <location>
        <begin position="53"/>
        <end position="79"/>
    </location>
</feature>
<evidence type="ECO:0000256" key="1">
    <source>
        <dbReference type="SAM" id="MobiDB-lite"/>
    </source>
</evidence>
<reference evidence="4" key="1">
    <citation type="submission" date="2017-02" db="UniProtKB">
        <authorList>
            <consortium name="WormBaseParasite"/>
        </authorList>
    </citation>
    <scope>IDENTIFICATION</scope>
</reference>
<dbReference type="EMBL" id="UYRS01000731">
    <property type="protein sequence ID" value="VDK23939.1"/>
    <property type="molecule type" value="Genomic_DNA"/>
</dbReference>
<dbReference type="WBParaSite" id="TASK_0000192101-mRNA-1">
    <property type="protein sequence ID" value="TASK_0000192101-mRNA-1"/>
    <property type="gene ID" value="TASK_0000192101"/>
</dbReference>
<proteinExistence type="predicted"/>